<dbReference type="InterPro" id="IPR013324">
    <property type="entry name" value="RNA_pol_sigma_r3/r4-like"/>
</dbReference>
<evidence type="ECO:0000313" key="7">
    <source>
        <dbReference type="EMBL" id="PAP76090.1"/>
    </source>
</evidence>
<dbReference type="InterPro" id="IPR013249">
    <property type="entry name" value="RNA_pol_sigma70_r4_t2"/>
</dbReference>
<feature type="region of interest" description="Disordered" evidence="5">
    <location>
        <begin position="213"/>
        <end position="236"/>
    </location>
</feature>
<dbReference type="GO" id="GO:0003677">
    <property type="term" value="F:DNA binding"/>
    <property type="evidence" value="ECO:0007669"/>
    <property type="project" value="UniProtKB-KW"/>
</dbReference>
<keyword evidence="4" id="KW-0804">Transcription</keyword>
<comment type="caution">
    <text evidence="7">The sequence shown here is derived from an EMBL/GenBank/DDBJ whole genome shotgun (WGS) entry which is preliminary data.</text>
</comment>
<evidence type="ECO:0000256" key="4">
    <source>
        <dbReference type="ARBA" id="ARBA00023163"/>
    </source>
</evidence>
<evidence type="ECO:0000256" key="1">
    <source>
        <dbReference type="ARBA" id="ARBA00023015"/>
    </source>
</evidence>
<protein>
    <recommendedName>
        <fullName evidence="6">RNA polymerase sigma factor 70 region 4 type 2 domain-containing protein</fullName>
    </recommendedName>
</protein>
<dbReference type="Gene3D" id="1.10.10.10">
    <property type="entry name" value="Winged helix-like DNA-binding domain superfamily/Winged helix DNA-binding domain"/>
    <property type="match status" value="1"/>
</dbReference>
<dbReference type="SUPFAM" id="SSF88659">
    <property type="entry name" value="Sigma3 and sigma4 domains of RNA polymerase sigma factors"/>
    <property type="match status" value="1"/>
</dbReference>
<dbReference type="CDD" id="cd06171">
    <property type="entry name" value="Sigma70_r4"/>
    <property type="match status" value="1"/>
</dbReference>
<dbReference type="GO" id="GO:0016987">
    <property type="term" value="F:sigma factor activity"/>
    <property type="evidence" value="ECO:0007669"/>
    <property type="project" value="UniProtKB-KW"/>
</dbReference>
<dbReference type="EMBL" id="MQWD01000001">
    <property type="protein sequence ID" value="PAP76090.1"/>
    <property type="molecule type" value="Genomic_DNA"/>
</dbReference>
<dbReference type="InterPro" id="IPR036388">
    <property type="entry name" value="WH-like_DNA-bd_sf"/>
</dbReference>
<dbReference type="PANTHER" id="PTHR43133:SF8">
    <property type="entry name" value="RNA POLYMERASE SIGMA FACTOR HI_1459-RELATED"/>
    <property type="match status" value="1"/>
</dbReference>
<dbReference type="InterPro" id="IPR014284">
    <property type="entry name" value="RNA_pol_sigma-70_dom"/>
</dbReference>
<dbReference type="RefSeq" id="WP_179299503.1">
    <property type="nucleotide sequence ID" value="NZ_MQWD01000001.1"/>
</dbReference>
<dbReference type="Proteomes" id="UP000216339">
    <property type="component" value="Unassembled WGS sequence"/>
</dbReference>
<dbReference type="InterPro" id="IPR039425">
    <property type="entry name" value="RNA_pol_sigma-70-like"/>
</dbReference>
<feature type="domain" description="RNA polymerase sigma factor 70 region 4 type 2" evidence="6">
    <location>
        <begin position="143"/>
        <end position="195"/>
    </location>
</feature>
<evidence type="ECO:0000313" key="8">
    <source>
        <dbReference type="Proteomes" id="UP000216339"/>
    </source>
</evidence>
<accession>A0A271IY83</accession>
<keyword evidence="8" id="KW-1185">Reference proteome</keyword>
<sequence>MARDHSSRLQDLARHLPFAVDDFEAARETFVRWRAEGREADRETAQLWAYCYVVWYFYGKFARERTSGVSDIDGVIERAMKRLLRSMSSVRDPERFPQFVSVVCRNVLYSYRQRRRETVELDEHVAPVAPAETSGLDRVLVRRLVARAVEALPPAISEVVRMRLLEKRSYQDIADATGRSLATTRTYYSKAIARLREDPDLCALQFGGLPADYADSEPSVEGDGEVRSNPPEGLGP</sequence>
<evidence type="ECO:0000259" key="6">
    <source>
        <dbReference type="Pfam" id="PF08281"/>
    </source>
</evidence>
<evidence type="ECO:0000256" key="3">
    <source>
        <dbReference type="ARBA" id="ARBA00023125"/>
    </source>
</evidence>
<dbReference type="GO" id="GO:0006352">
    <property type="term" value="P:DNA-templated transcription initiation"/>
    <property type="evidence" value="ECO:0007669"/>
    <property type="project" value="InterPro"/>
</dbReference>
<proteinExistence type="predicted"/>
<dbReference type="PANTHER" id="PTHR43133">
    <property type="entry name" value="RNA POLYMERASE ECF-TYPE SIGMA FACTO"/>
    <property type="match status" value="1"/>
</dbReference>
<name>A0A271IY83_9BACT</name>
<keyword evidence="1" id="KW-0805">Transcription regulation</keyword>
<keyword evidence="2" id="KW-0731">Sigma factor</keyword>
<dbReference type="AlphaFoldDB" id="A0A271IY83"/>
<dbReference type="NCBIfam" id="TIGR02937">
    <property type="entry name" value="sigma70-ECF"/>
    <property type="match status" value="1"/>
</dbReference>
<organism evidence="7 8">
    <name type="scientific">Rubrivirga marina</name>
    <dbReference type="NCBI Taxonomy" id="1196024"/>
    <lineage>
        <taxon>Bacteria</taxon>
        <taxon>Pseudomonadati</taxon>
        <taxon>Rhodothermota</taxon>
        <taxon>Rhodothermia</taxon>
        <taxon>Rhodothermales</taxon>
        <taxon>Rubricoccaceae</taxon>
        <taxon>Rubrivirga</taxon>
    </lineage>
</organism>
<evidence type="ECO:0000256" key="2">
    <source>
        <dbReference type="ARBA" id="ARBA00023082"/>
    </source>
</evidence>
<keyword evidence="3" id="KW-0238">DNA-binding</keyword>
<feature type="compositionally biased region" description="Acidic residues" evidence="5">
    <location>
        <begin position="214"/>
        <end position="223"/>
    </location>
</feature>
<reference evidence="7 8" key="1">
    <citation type="submission" date="2016-11" db="EMBL/GenBank/DDBJ databases">
        <title>Study of marine rhodopsin-containing bacteria.</title>
        <authorList>
            <person name="Yoshizawa S."/>
            <person name="Kumagai Y."/>
            <person name="Kogure K."/>
        </authorList>
    </citation>
    <scope>NUCLEOTIDE SEQUENCE [LARGE SCALE GENOMIC DNA]</scope>
    <source>
        <strain evidence="7 8">SAORIC-28</strain>
    </source>
</reference>
<dbReference type="Pfam" id="PF08281">
    <property type="entry name" value="Sigma70_r4_2"/>
    <property type="match status" value="1"/>
</dbReference>
<evidence type="ECO:0000256" key="5">
    <source>
        <dbReference type="SAM" id="MobiDB-lite"/>
    </source>
</evidence>
<gene>
    <name evidence="7" type="ORF">BSZ37_06345</name>
</gene>